<dbReference type="InterPro" id="IPR006677">
    <property type="entry name" value="tRNA_intron_Endonuc_cat-like"/>
</dbReference>
<keyword evidence="7" id="KW-0540">Nuclease</keyword>
<dbReference type="InterPro" id="IPR006676">
    <property type="entry name" value="tRNA_splic"/>
</dbReference>
<dbReference type="EMBL" id="GL629788">
    <property type="protein sequence ID" value="EFX01585.1"/>
    <property type="molecule type" value="Genomic_DNA"/>
</dbReference>
<evidence type="ECO:0000256" key="4">
    <source>
        <dbReference type="SAM" id="MobiDB-lite"/>
    </source>
</evidence>
<feature type="compositionally biased region" description="Basic and acidic residues" evidence="4">
    <location>
        <begin position="122"/>
        <end position="137"/>
    </location>
</feature>
<dbReference type="HOGENOM" id="CLU_012847_1_0_1"/>
<comment type="similarity">
    <text evidence="1">Belongs to the tRNA-intron endonuclease family.</text>
</comment>
<dbReference type="FunCoup" id="F0XL12">
    <property type="interactions" value="50"/>
</dbReference>
<name>F0XL12_GROCL</name>
<proteinExistence type="inferred from homology"/>
<dbReference type="GO" id="GO:0000213">
    <property type="term" value="F:tRNA-intron lyase activity"/>
    <property type="evidence" value="ECO:0007669"/>
    <property type="project" value="UniProtKB-EC"/>
</dbReference>
<dbReference type="Proteomes" id="UP000007796">
    <property type="component" value="Unassembled WGS sequence"/>
</dbReference>
<feature type="domain" description="tRNA intron endonuclease catalytic" evidence="5">
    <location>
        <begin position="495"/>
        <end position="584"/>
    </location>
</feature>
<evidence type="ECO:0000259" key="6">
    <source>
        <dbReference type="Pfam" id="PF13472"/>
    </source>
</evidence>
<dbReference type="EC" id="4.6.1.16" evidence="2"/>
<feature type="compositionally biased region" description="Basic and acidic residues" evidence="4">
    <location>
        <begin position="412"/>
        <end position="421"/>
    </location>
</feature>
<dbReference type="InParanoid" id="F0XL12"/>
<dbReference type="GeneID" id="25981664"/>
<dbReference type="GO" id="GO:0000379">
    <property type="term" value="P:tRNA-type intron splice site recognition and cleavage"/>
    <property type="evidence" value="ECO:0007669"/>
    <property type="project" value="TreeGrafter"/>
</dbReference>
<dbReference type="SUPFAM" id="SSF53032">
    <property type="entry name" value="tRNA-intron endonuclease catalytic domain-like"/>
    <property type="match status" value="1"/>
</dbReference>
<evidence type="ECO:0000259" key="5">
    <source>
        <dbReference type="Pfam" id="PF01974"/>
    </source>
</evidence>
<feature type="compositionally biased region" description="Polar residues" evidence="4">
    <location>
        <begin position="285"/>
        <end position="308"/>
    </location>
</feature>
<dbReference type="PANTHER" id="PTHR21227">
    <property type="entry name" value="TRNA-SPLICING ENDONUCLEASE SUBUNIT SEN2"/>
    <property type="match status" value="1"/>
</dbReference>
<dbReference type="Gene3D" id="3.40.50.1110">
    <property type="entry name" value="SGNH hydrolase"/>
    <property type="match status" value="1"/>
</dbReference>
<comment type="catalytic activity">
    <reaction evidence="3">
        <text>pretRNA = a 3'-half-tRNA molecule with a 5'-OH end + a 5'-half-tRNA molecule with a 2',3'-cyclic phosphate end + an intron with a 2',3'-cyclic phosphate and a 5'-hydroxyl terminus.</text>
        <dbReference type="EC" id="4.6.1.16"/>
    </reaction>
</comment>
<evidence type="ECO:0000313" key="8">
    <source>
        <dbReference type="Proteomes" id="UP000007796"/>
    </source>
</evidence>
<dbReference type="eggNOG" id="KOG4685">
    <property type="taxonomic scope" value="Eukaryota"/>
</dbReference>
<feature type="region of interest" description="Disordered" evidence="4">
    <location>
        <begin position="684"/>
        <end position="714"/>
    </location>
</feature>
<dbReference type="InterPro" id="IPR013830">
    <property type="entry name" value="SGNH_hydro"/>
</dbReference>
<evidence type="ECO:0000256" key="1">
    <source>
        <dbReference type="ARBA" id="ARBA00008078"/>
    </source>
</evidence>
<feature type="region of interest" description="Disordered" evidence="4">
    <location>
        <begin position="105"/>
        <end position="137"/>
    </location>
</feature>
<dbReference type="PANTHER" id="PTHR21227:SF0">
    <property type="entry name" value="TRNA-SPLICING ENDONUCLEASE SUBUNIT SEN2"/>
    <property type="match status" value="1"/>
</dbReference>
<feature type="compositionally biased region" description="Polar residues" evidence="4">
    <location>
        <begin position="106"/>
        <end position="121"/>
    </location>
</feature>
<accession>F0XL12</accession>
<evidence type="ECO:0000256" key="2">
    <source>
        <dbReference type="ARBA" id="ARBA00012573"/>
    </source>
</evidence>
<feature type="region of interest" description="Disordered" evidence="4">
    <location>
        <begin position="168"/>
        <end position="195"/>
    </location>
</feature>
<feature type="region of interest" description="Disordered" evidence="4">
    <location>
        <begin position="361"/>
        <end position="421"/>
    </location>
</feature>
<dbReference type="Pfam" id="PF01974">
    <property type="entry name" value="tRNA_int_endo"/>
    <property type="match status" value="1"/>
</dbReference>
<feature type="region of interest" description="Disordered" evidence="4">
    <location>
        <begin position="273"/>
        <end position="308"/>
    </location>
</feature>
<dbReference type="InterPro" id="IPR036514">
    <property type="entry name" value="SGNH_hydro_sf"/>
</dbReference>
<dbReference type="RefSeq" id="XP_014171067.1">
    <property type="nucleotide sequence ID" value="XM_014315592.1"/>
</dbReference>
<reference evidence="7 8" key="1">
    <citation type="journal article" date="2011" name="Proc. Natl. Acad. Sci. U.S.A.">
        <title>Genome and transcriptome analyses of the mountain pine beetle-fungal symbiont Grosmannia clavigera, a lodgepole pine pathogen.</title>
        <authorList>
            <person name="DiGuistini S."/>
            <person name="Wang Y."/>
            <person name="Liao N.Y."/>
            <person name="Taylor G."/>
            <person name="Tanguay P."/>
            <person name="Feau N."/>
            <person name="Henrissat B."/>
            <person name="Chan S.K."/>
            <person name="Hesse-Orce U."/>
            <person name="Alamouti S.M."/>
            <person name="Tsui C.K.M."/>
            <person name="Docking R.T."/>
            <person name="Levasseur A."/>
            <person name="Haridas S."/>
            <person name="Robertson G."/>
            <person name="Birol I."/>
            <person name="Holt R.A."/>
            <person name="Marra M.A."/>
            <person name="Hamelin R.C."/>
            <person name="Hirst M."/>
            <person name="Jones S.J.M."/>
            <person name="Bohlmann J."/>
            <person name="Breuil C."/>
        </authorList>
    </citation>
    <scope>NUCLEOTIDE SEQUENCE [LARGE SCALE GENOMIC DNA]</scope>
    <source>
        <strain evidence="8">kw1407 / UAMH 11150</strain>
    </source>
</reference>
<evidence type="ECO:0000313" key="7">
    <source>
        <dbReference type="EMBL" id="EFX01585.1"/>
    </source>
</evidence>
<dbReference type="Pfam" id="PF13472">
    <property type="entry name" value="Lipase_GDSL_2"/>
    <property type="match status" value="1"/>
</dbReference>
<dbReference type="GO" id="GO:0003676">
    <property type="term" value="F:nucleic acid binding"/>
    <property type="evidence" value="ECO:0007669"/>
    <property type="project" value="InterPro"/>
</dbReference>
<dbReference type="AlphaFoldDB" id="F0XL12"/>
<keyword evidence="8" id="KW-1185">Reference proteome</keyword>
<evidence type="ECO:0000256" key="3">
    <source>
        <dbReference type="ARBA" id="ARBA00034031"/>
    </source>
</evidence>
<dbReference type="OrthoDB" id="10249562at2759"/>
<dbReference type="CDD" id="cd22363">
    <property type="entry name" value="tRNA-intron_lyase_C"/>
    <property type="match status" value="1"/>
</dbReference>
<feature type="domain" description="SGNH hydrolase-type esterase" evidence="6">
    <location>
        <begin position="721"/>
        <end position="859"/>
    </location>
</feature>
<dbReference type="STRING" id="655863.F0XL12"/>
<dbReference type="GO" id="GO:0000214">
    <property type="term" value="C:tRNA-intron endonuclease complex"/>
    <property type="evidence" value="ECO:0007669"/>
    <property type="project" value="TreeGrafter"/>
</dbReference>
<organism evidence="8">
    <name type="scientific">Grosmannia clavigera (strain kw1407 / UAMH 11150)</name>
    <name type="common">Blue stain fungus</name>
    <name type="synonym">Graphiocladiella clavigera</name>
    <dbReference type="NCBI Taxonomy" id="655863"/>
    <lineage>
        <taxon>Eukaryota</taxon>
        <taxon>Fungi</taxon>
        <taxon>Dikarya</taxon>
        <taxon>Ascomycota</taxon>
        <taxon>Pezizomycotina</taxon>
        <taxon>Sordariomycetes</taxon>
        <taxon>Sordariomycetidae</taxon>
        <taxon>Ophiostomatales</taxon>
        <taxon>Ophiostomataceae</taxon>
        <taxon>Leptographium</taxon>
    </lineage>
</organism>
<dbReference type="SUPFAM" id="SSF52266">
    <property type="entry name" value="SGNH hydrolase"/>
    <property type="match status" value="1"/>
</dbReference>
<feature type="region of interest" description="Disordered" evidence="4">
    <location>
        <begin position="1"/>
        <end position="20"/>
    </location>
</feature>
<feature type="region of interest" description="Disordered" evidence="4">
    <location>
        <begin position="933"/>
        <end position="952"/>
    </location>
</feature>
<keyword evidence="7" id="KW-0378">Hydrolase</keyword>
<dbReference type="GO" id="GO:0005737">
    <property type="term" value="C:cytoplasm"/>
    <property type="evidence" value="ECO:0007669"/>
    <property type="project" value="TreeGrafter"/>
</dbReference>
<feature type="compositionally biased region" description="Polar residues" evidence="4">
    <location>
        <begin position="361"/>
        <end position="392"/>
    </location>
</feature>
<keyword evidence="7" id="KW-0255">Endonuclease</keyword>
<gene>
    <name evidence="7" type="ORF">CMQ_8051</name>
</gene>
<dbReference type="InterPro" id="IPR011856">
    <property type="entry name" value="tRNA_endonuc-like_dom_sf"/>
</dbReference>
<protein>
    <recommendedName>
        <fullName evidence="2">tRNA-intron lyase</fullName>
        <ecNumber evidence="2">4.6.1.16</ecNumber>
    </recommendedName>
</protein>
<dbReference type="InterPro" id="IPR036167">
    <property type="entry name" value="tRNA_intron_Endo_cat-like_sf"/>
</dbReference>
<dbReference type="Gene3D" id="3.40.1350.10">
    <property type="match status" value="1"/>
</dbReference>
<sequence>MKPPQSGPTNGDVRSLSSRTNNIPTPKYLLPIPLRTFPLPTFYPSNPVSLLHLAIAWVRQIVYPPAVEPSIVHEGVWSPETRSVHVTDSTSMSDLWCQGFFGKGSLSRSEPSWLQRQLGETSEQRTAKRREERASTKWERGRSELEALERKRYEEEVAATAALALQRQKEQPTVLKQEEETPTIPSHADKSIPKESLGSTFKAPVGPLELLALPNSQADLVQALLVKPGNEDPSNGCVARPLFRPPVGPLELLALPNSAADYLKAFPPKAKLSRPHPAATESCEPFQSCSQQPYQNGRSSLKGTPANGTGASVNGASIEPISPEQKEEGCSGNAIDGELSDTLTLKRQKNVRFAANVESTTFQCSDPPSPNHIPSATSAKQVSSGQAMNGNSGAPADNGVAKCTAPSPTEQSPRDADKKKSEALTKGMELPMANKEHLQLSAEEAFFLAYGLGALVVTDPETKKPLTTAELFSLCRQFSYFPPRTPNALSTDDPFLVHYAVYHHFRSLGWVPRHGIKFGVDWLLYGKGPALDHAEFGVIVMPSYSDAWWKANGREAPRKSWHWLHSVNRVLSTVFKSLVLVYVDVPPPSAVGDSASDLLQRFQIREVMVRRCHHTSFVQDIPPFETTTPRRSIMAPYFLLHDDNDDPGPYWSVVLHVIAVFTFGSILYLAREAKRKQQELDRLNRLAMSQSPSRYTDDKDKQLVQPPEPETPRAPPLFLLVGDSTTAAQSAGGGGWGTGFLSLLARGAHGINYGRNGATTRDYIKYGIWDEVLDQVCQAVPTSPVHVTIQFGHNDQMPSRGVSLDDYRQLLVRMARDVLDAGGIPILLSPLTRRDFDADGAVVDNLREYRLATHTAFQEVSSSLSSADGGLRPRFCDLNAASLAYVAALGSDAAQQYNLTDGDTTHLSLHGSTVFGRMVADLLLGHPPALVKSGHRDKWAPGSPKNDDGGIADWIKPSPLLSGQIWHGLPA</sequence>